<keyword evidence="3" id="KW-1185">Reference proteome</keyword>
<dbReference type="EMBL" id="BX294142">
    <property type="protein sequence ID" value="CAD74315.1"/>
    <property type="molecule type" value="Genomic_DNA"/>
</dbReference>
<dbReference type="STRING" id="243090.RB5572"/>
<gene>
    <name evidence="2" type="ordered locus">RB5572</name>
</gene>
<evidence type="ECO:0000313" key="2">
    <source>
        <dbReference type="EMBL" id="CAD74315.1"/>
    </source>
</evidence>
<dbReference type="AlphaFoldDB" id="Q7URM3"/>
<dbReference type="InParanoid" id="Q7URM3"/>
<dbReference type="KEGG" id="rba:RB5572"/>
<dbReference type="Proteomes" id="UP000001025">
    <property type="component" value="Chromosome"/>
</dbReference>
<evidence type="ECO:0000313" key="3">
    <source>
        <dbReference type="Proteomes" id="UP000001025"/>
    </source>
</evidence>
<evidence type="ECO:0000256" key="1">
    <source>
        <dbReference type="SAM" id="MobiDB-lite"/>
    </source>
</evidence>
<protein>
    <submittedName>
        <fullName evidence="2">Uncharacterized protein</fullName>
    </submittedName>
</protein>
<sequence>MAVRSRRPQRQSGSWFTEPFQRSPRFHHHRTGLTPKRLT</sequence>
<organism evidence="2 3">
    <name type="scientific">Rhodopirellula baltica (strain DSM 10527 / NCIMB 13988 / SH1)</name>
    <dbReference type="NCBI Taxonomy" id="243090"/>
    <lineage>
        <taxon>Bacteria</taxon>
        <taxon>Pseudomonadati</taxon>
        <taxon>Planctomycetota</taxon>
        <taxon>Planctomycetia</taxon>
        <taxon>Pirellulales</taxon>
        <taxon>Pirellulaceae</taxon>
        <taxon>Rhodopirellula</taxon>
    </lineage>
</organism>
<feature type="region of interest" description="Disordered" evidence="1">
    <location>
        <begin position="1"/>
        <end position="39"/>
    </location>
</feature>
<accession>Q7URM3</accession>
<dbReference type="EnsemblBacteria" id="CAD74315">
    <property type="protein sequence ID" value="CAD74315"/>
    <property type="gene ID" value="RB5572"/>
</dbReference>
<dbReference type="HOGENOM" id="CLU_3315999_0_0_0"/>
<proteinExistence type="predicted"/>
<reference evidence="2 3" key="1">
    <citation type="journal article" date="2003" name="Proc. Natl. Acad. Sci. U.S.A.">
        <title>Complete genome sequence of the marine planctomycete Pirellula sp. strain 1.</title>
        <authorList>
            <person name="Gloeckner F.O."/>
            <person name="Kube M."/>
            <person name="Bauer M."/>
            <person name="Teeling H."/>
            <person name="Lombardot T."/>
            <person name="Ludwig W."/>
            <person name="Gade D."/>
            <person name="Beck A."/>
            <person name="Borzym K."/>
            <person name="Heitmann K."/>
            <person name="Rabus R."/>
            <person name="Schlesner H."/>
            <person name="Amann R."/>
            <person name="Reinhardt R."/>
        </authorList>
    </citation>
    <scope>NUCLEOTIDE SEQUENCE [LARGE SCALE GENOMIC DNA]</scope>
    <source>
        <strain evidence="3">DSM 10527 / NCIMB 13988 / SH1</strain>
    </source>
</reference>
<name>Q7URM3_RHOBA</name>